<name>A0A2P2JK24_RHIMU</name>
<protein>
    <submittedName>
        <fullName evidence="1">Uncharacterized protein</fullName>
    </submittedName>
</protein>
<dbReference type="AlphaFoldDB" id="A0A2P2JK24"/>
<reference evidence="1" key="1">
    <citation type="submission" date="2018-02" db="EMBL/GenBank/DDBJ databases">
        <title>Rhizophora mucronata_Transcriptome.</title>
        <authorList>
            <person name="Meera S.P."/>
            <person name="Sreeshan A."/>
            <person name="Augustine A."/>
        </authorList>
    </citation>
    <scope>NUCLEOTIDE SEQUENCE</scope>
    <source>
        <tissue evidence="1">Leaf</tissue>
    </source>
</reference>
<organism evidence="1">
    <name type="scientific">Rhizophora mucronata</name>
    <name type="common">Asiatic mangrove</name>
    <dbReference type="NCBI Taxonomy" id="61149"/>
    <lineage>
        <taxon>Eukaryota</taxon>
        <taxon>Viridiplantae</taxon>
        <taxon>Streptophyta</taxon>
        <taxon>Embryophyta</taxon>
        <taxon>Tracheophyta</taxon>
        <taxon>Spermatophyta</taxon>
        <taxon>Magnoliopsida</taxon>
        <taxon>eudicotyledons</taxon>
        <taxon>Gunneridae</taxon>
        <taxon>Pentapetalae</taxon>
        <taxon>rosids</taxon>
        <taxon>fabids</taxon>
        <taxon>Malpighiales</taxon>
        <taxon>Rhizophoraceae</taxon>
        <taxon>Rhizophora</taxon>
    </lineage>
</organism>
<evidence type="ECO:0000313" key="1">
    <source>
        <dbReference type="EMBL" id="MBW93798.1"/>
    </source>
</evidence>
<sequence>MSPASSGRDCCGVSQLWCRLVHSLQKSWFFDFTLVGWTEISWVGLELMRRQCRLLYFRLHADGCGNGGKTVCNGQWLHGCSTANSEMAQ</sequence>
<proteinExistence type="predicted"/>
<accession>A0A2P2JK24</accession>
<dbReference type="EMBL" id="GGEC01013315">
    <property type="protein sequence ID" value="MBW93798.1"/>
    <property type="molecule type" value="Transcribed_RNA"/>
</dbReference>